<keyword evidence="4 6" id="KW-0697">Rotamase</keyword>
<dbReference type="SUPFAM" id="SSF54534">
    <property type="entry name" value="FKBP-like"/>
    <property type="match status" value="1"/>
</dbReference>
<dbReference type="InterPro" id="IPR046357">
    <property type="entry name" value="PPIase_dom_sf"/>
</dbReference>
<accession>A0A538T7N5</accession>
<name>A0A538T7N5_UNCEI</name>
<dbReference type="AlphaFoldDB" id="A0A538T7N5"/>
<evidence type="ECO:0000259" key="8">
    <source>
        <dbReference type="PROSITE" id="PS50198"/>
    </source>
</evidence>
<gene>
    <name evidence="9" type="ORF">E6K76_03995</name>
</gene>
<proteinExistence type="predicted"/>
<dbReference type="EC" id="5.2.1.8" evidence="2"/>
<dbReference type="EMBL" id="VBOW01000020">
    <property type="protein sequence ID" value="TMQ59660.1"/>
    <property type="molecule type" value="Genomic_DNA"/>
</dbReference>
<dbReference type="SUPFAM" id="SSF109998">
    <property type="entry name" value="Triger factor/SurA peptide-binding domain-like"/>
    <property type="match status" value="1"/>
</dbReference>
<evidence type="ECO:0000256" key="6">
    <source>
        <dbReference type="PROSITE-ProRule" id="PRU00278"/>
    </source>
</evidence>
<dbReference type="PROSITE" id="PS51257">
    <property type="entry name" value="PROKAR_LIPOPROTEIN"/>
    <property type="match status" value="1"/>
</dbReference>
<evidence type="ECO:0000256" key="2">
    <source>
        <dbReference type="ARBA" id="ARBA00013194"/>
    </source>
</evidence>
<dbReference type="InterPro" id="IPR000297">
    <property type="entry name" value="PPIase_PpiC"/>
</dbReference>
<evidence type="ECO:0000313" key="9">
    <source>
        <dbReference type="EMBL" id="TMQ59660.1"/>
    </source>
</evidence>
<dbReference type="Pfam" id="PF13174">
    <property type="entry name" value="TPR_6"/>
    <property type="match status" value="1"/>
</dbReference>
<comment type="catalytic activity">
    <reaction evidence="1">
        <text>[protein]-peptidylproline (omega=180) = [protein]-peptidylproline (omega=0)</text>
        <dbReference type="Rhea" id="RHEA:16237"/>
        <dbReference type="Rhea" id="RHEA-COMP:10747"/>
        <dbReference type="Rhea" id="RHEA-COMP:10748"/>
        <dbReference type="ChEBI" id="CHEBI:83833"/>
        <dbReference type="ChEBI" id="CHEBI:83834"/>
        <dbReference type="EC" id="5.2.1.8"/>
    </reaction>
</comment>
<dbReference type="PANTHER" id="PTHR47245">
    <property type="entry name" value="PEPTIDYLPROLYL ISOMERASE"/>
    <property type="match status" value="1"/>
</dbReference>
<evidence type="ECO:0000256" key="3">
    <source>
        <dbReference type="ARBA" id="ARBA00022729"/>
    </source>
</evidence>
<sequence length="438" mass="47789">MRGRFANSMIHKRSLYLILAGVSVALGLCGCAGTSSEAKKAASRAAQVWKPSGPSASGPTLAIVGGRRITMRDVDSVLATAPPAIREEYSDPAEFKTLVERIAQQWALYLEAEKTGIEDDPAYRRELATAQRQMLIKYYYQKAMRSLPAIPDSAMQRFYEQHPDEFKVSGRARVRHIQAPTLAKAREVVKRLRSGSTWEEVCTKYSNDKGSATTGGLLGYVTTDSDLVPAIGKAPAIVAAAFKLKEGETSEPLKSDRGWHVIRADQQSPAGQLPFKDVTPRIRASLEGERNDLFESTLMDSLKRQYGIVLFPDSVQAALNPARSPAELFAQAQADVSPRDRIELFERLISKFPNDKSAVQAAFMIGFTYAEELKDYPAARAAFEKFLREHPDSDLVPSAKWMIENMGSGTPPPGVGSPSGGSLEVLPAPGGDSKNSKP</sequence>
<dbReference type="InterPro" id="IPR027304">
    <property type="entry name" value="Trigger_fact/SurA_dom_sf"/>
</dbReference>
<comment type="caution">
    <text evidence="9">The sequence shown here is derived from an EMBL/GenBank/DDBJ whole genome shotgun (WGS) entry which is preliminary data.</text>
</comment>
<evidence type="ECO:0000256" key="5">
    <source>
        <dbReference type="ARBA" id="ARBA00023235"/>
    </source>
</evidence>
<keyword evidence="5 6" id="KW-0413">Isomerase</keyword>
<reference evidence="9 10" key="1">
    <citation type="journal article" date="2019" name="Nat. Microbiol.">
        <title>Mediterranean grassland soil C-N compound turnover is dependent on rainfall and depth, and is mediated by genomically divergent microorganisms.</title>
        <authorList>
            <person name="Diamond S."/>
            <person name="Andeer P.F."/>
            <person name="Li Z."/>
            <person name="Crits-Christoph A."/>
            <person name="Burstein D."/>
            <person name="Anantharaman K."/>
            <person name="Lane K.R."/>
            <person name="Thomas B.C."/>
            <person name="Pan C."/>
            <person name="Northen T.R."/>
            <person name="Banfield J.F."/>
        </authorList>
    </citation>
    <scope>NUCLEOTIDE SEQUENCE [LARGE SCALE GENOMIC DNA]</scope>
    <source>
        <strain evidence="9">WS_6</strain>
    </source>
</reference>
<keyword evidence="3" id="KW-0732">Signal</keyword>
<dbReference type="Gene3D" id="3.10.50.40">
    <property type="match status" value="1"/>
</dbReference>
<dbReference type="Gene3D" id="1.25.40.10">
    <property type="entry name" value="Tetratricopeptide repeat domain"/>
    <property type="match status" value="1"/>
</dbReference>
<dbReference type="InterPro" id="IPR050245">
    <property type="entry name" value="PrsA_foldase"/>
</dbReference>
<evidence type="ECO:0000256" key="7">
    <source>
        <dbReference type="SAM" id="MobiDB-lite"/>
    </source>
</evidence>
<protein>
    <recommendedName>
        <fullName evidence="2">peptidylprolyl isomerase</fullName>
        <ecNumber evidence="2">5.2.1.8</ecNumber>
    </recommendedName>
</protein>
<feature type="domain" description="PpiC" evidence="8">
    <location>
        <begin position="169"/>
        <end position="266"/>
    </location>
</feature>
<organism evidence="9 10">
    <name type="scientific">Eiseniibacteriota bacterium</name>
    <dbReference type="NCBI Taxonomy" id="2212470"/>
    <lineage>
        <taxon>Bacteria</taxon>
        <taxon>Candidatus Eiseniibacteriota</taxon>
    </lineage>
</organism>
<dbReference type="Pfam" id="PF13145">
    <property type="entry name" value="Rotamase_2"/>
    <property type="match status" value="1"/>
</dbReference>
<dbReference type="PANTHER" id="PTHR47245:SF1">
    <property type="entry name" value="FOLDASE PROTEIN PRSA"/>
    <property type="match status" value="1"/>
</dbReference>
<dbReference type="GO" id="GO:0003755">
    <property type="term" value="F:peptidyl-prolyl cis-trans isomerase activity"/>
    <property type="evidence" value="ECO:0007669"/>
    <property type="project" value="UniProtKB-KW"/>
</dbReference>
<dbReference type="InterPro" id="IPR011990">
    <property type="entry name" value="TPR-like_helical_dom_sf"/>
</dbReference>
<feature type="region of interest" description="Disordered" evidence="7">
    <location>
        <begin position="403"/>
        <end position="438"/>
    </location>
</feature>
<dbReference type="Proteomes" id="UP000316852">
    <property type="component" value="Unassembled WGS sequence"/>
</dbReference>
<evidence type="ECO:0000313" key="10">
    <source>
        <dbReference type="Proteomes" id="UP000316852"/>
    </source>
</evidence>
<dbReference type="PROSITE" id="PS50198">
    <property type="entry name" value="PPIC_PPIASE_2"/>
    <property type="match status" value="1"/>
</dbReference>
<evidence type="ECO:0000256" key="4">
    <source>
        <dbReference type="ARBA" id="ARBA00023110"/>
    </source>
</evidence>
<evidence type="ECO:0000256" key="1">
    <source>
        <dbReference type="ARBA" id="ARBA00000971"/>
    </source>
</evidence>
<dbReference type="InterPro" id="IPR019734">
    <property type="entry name" value="TPR_rpt"/>
</dbReference>